<feature type="region of interest" description="Disordered" evidence="1">
    <location>
        <begin position="252"/>
        <end position="282"/>
    </location>
</feature>
<evidence type="ECO:0000256" key="1">
    <source>
        <dbReference type="SAM" id="MobiDB-lite"/>
    </source>
</evidence>
<feature type="non-terminal residue" evidence="3">
    <location>
        <position position="1"/>
    </location>
</feature>
<sequence>TDFQHKITVQASPNLDKRRSLNSSSPSPPSSPPVIPRLRAIQLTSDGSHKAWGRSTVSRHEEFEDVKRNFKKKGCTWGPNSIQMKERTDCKERIRPLSDGNSPWSTLLIKSQKTMPLASLFVDQQGACEEPELLPDGSEHRKPKQLELPGQACSDLPLWKDSPRENALEAGSWQEEAPANCVMDSPQVAPAESLSRPPQRKRTEVALLGCTALLASVALGLDVRELQAAEDRLPKEEKRKWEGIFQRASRCRTSASPAAQPPALGGEPCSPPSPPLPGAGSLFSVPSLSTKCLLQSDGEDTFMGSTAVTWDPRVPTPDVCADVPGSSHEPALLPRLETHGGVLKSPSPSFPEQSPGNVPYAASKDRASHHGQTMSEGNPFQNPTGADTIPAPGVCELPAHSSPSAHSNLPGEVSPEKHRAASTVPRPRPRPASLRTRSDPPQTLTQTVAPLPAQADHVLDHPGLSPARLLSAKERTKCHMPSLLDADVEGQSRDCTVPLCRMKNQTSRPSIYELEKEFLS</sequence>
<accession>A0ABM0SFU9</accession>
<evidence type="ECO:0000313" key="2">
    <source>
        <dbReference type="Proteomes" id="UP000694923"/>
    </source>
</evidence>
<dbReference type="GeneID" id="103609169"/>
<feature type="compositionally biased region" description="Polar residues" evidence="1">
    <location>
        <begin position="1"/>
        <end position="13"/>
    </location>
</feature>
<proteinExistence type="predicted"/>
<keyword evidence="2" id="KW-1185">Reference proteome</keyword>
<protein>
    <submittedName>
        <fullName evidence="3">Mitogen-activated protein kinase kinase kinase MLK4-like</fullName>
    </submittedName>
</protein>
<feature type="region of interest" description="Disordered" evidence="1">
    <location>
        <begin position="1"/>
        <end position="35"/>
    </location>
</feature>
<organism evidence="2 3">
    <name type="scientific">Galeopterus variegatus</name>
    <name type="common">Malayan flying lemur</name>
    <name type="synonym">Cynocephalus variegatus</name>
    <dbReference type="NCBI Taxonomy" id="482537"/>
    <lineage>
        <taxon>Eukaryota</taxon>
        <taxon>Metazoa</taxon>
        <taxon>Chordata</taxon>
        <taxon>Craniata</taxon>
        <taxon>Vertebrata</taxon>
        <taxon>Euteleostomi</taxon>
        <taxon>Mammalia</taxon>
        <taxon>Eutheria</taxon>
        <taxon>Euarchontoglires</taxon>
        <taxon>Dermoptera</taxon>
        <taxon>Cynocephalidae</taxon>
        <taxon>Galeopterus</taxon>
    </lineage>
</organism>
<feature type="compositionally biased region" description="Polar residues" evidence="1">
    <location>
        <begin position="346"/>
        <end position="356"/>
    </location>
</feature>
<name>A0ABM0SFU9_GALVR</name>
<feature type="region of interest" description="Disordered" evidence="1">
    <location>
        <begin position="338"/>
        <end position="445"/>
    </location>
</feature>
<dbReference type="RefSeq" id="XP_008591740.1">
    <property type="nucleotide sequence ID" value="XM_008593518.1"/>
</dbReference>
<dbReference type="Proteomes" id="UP000694923">
    <property type="component" value="Unplaced"/>
</dbReference>
<feature type="compositionally biased region" description="Polar residues" evidence="1">
    <location>
        <begin position="370"/>
        <end position="385"/>
    </location>
</feature>
<feature type="compositionally biased region" description="Pro residues" evidence="1">
    <location>
        <begin position="26"/>
        <end position="35"/>
    </location>
</feature>
<evidence type="ECO:0000313" key="3">
    <source>
        <dbReference type="RefSeq" id="XP_008591740.1"/>
    </source>
</evidence>
<gene>
    <name evidence="3" type="primary">LOC103609169</name>
</gene>
<reference evidence="3" key="1">
    <citation type="submission" date="2025-08" db="UniProtKB">
        <authorList>
            <consortium name="RefSeq"/>
        </authorList>
    </citation>
    <scope>IDENTIFICATION</scope>
</reference>